<feature type="region of interest" description="Disordered" evidence="6">
    <location>
        <begin position="1"/>
        <end position="21"/>
    </location>
</feature>
<sequence length="288" mass="32026">MSAASVTTNISTSQAAASGERQSAAAASVSASVPSSSRWIFTHEQLMRVPSIREGMSPEEELKRRRVSASTIHQMADRLNHESRVRISQLCICAAMMHMHRFFVFHSFFKFDPRDIAAACLFLAGKSEECPRKLDHVVRVWWAIKFPHSPNLDNNRLHDASQLIVTLENLVLQTIGNIRFVSGYTASIRPDAHAKICTRLHMTNWGVRYTAKAIACVCIQMACLWAEFEVTAICTKSAAKTLLWRYILNLDEEKEVTVVVSGTISLGGASRCYSCTSLKACTIAQVNC</sequence>
<dbReference type="SUPFAM" id="SSF47954">
    <property type="entry name" value="Cyclin-like"/>
    <property type="match status" value="2"/>
</dbReference>
<dbReference type="InterPro" id="IPR043198">
    <property type="entry name" value="Cyclin/Ssn8"/>
</dbReference>
<evidence type="ECO:0000259" key="7">
    <source>
        <dbReference type="Pfam" id="PF00134"/>
    </source>
</evidence>
<dbReference type="EMBL" id="CMVM020000284">
    <property type="status" value="NOT_ANNOTATED_CDS"/>
    <property type="molecule type" value="Genomic_DNA"/>
</dbReference>
<protein>
    <submittedName>
        <fullName evidence="8">Cyclin N-terminal domain-containing protein</fullName>
    </submittedName>
</protein>
<accession>A0A8R1U3V8</accession>
<evidence type="ECO:0000313" key="9">
    <source>
        <dbReference type="Proteomes" id="UP000024404"/>
    </source>
</evidence>
<dbReference type="GO" id="GO:0016538">
    <property type="term" value="F:cyclin-dependent protein serine/threonine kinase regulator activity"/>
    <property type="evidence" value="ECO:0007669"/>
    <property type="project" value="InterPro"/>
</dbReference>
<dbReference type="InterPro" id="IPR036915">
    <property type="entry name" value="Cyclin-like_sf"/>
</dbReference>
<dbReference type="InterPro" id="IPR006671">
    <property type="entry name" value="Cyclin_N"/>
</dbReference>
<dbReference type="GO" id="GO:0006357">
    <property type="term" value="P:regulation of transcription by RNA polymerase II"/>
    <property type="evidence" value="ECO:0007669"/>
    <property type="project" value="InterPro"/>
</dbReference>
<reference evidence="8" key="2">
    <citation type="submission" date="2022-06" db="UniProtKB">
        <authorList>
            <consortium name="EnsemblMetazoa"/>
        </authorList>
    </citation>
    <scope>IDENTIFICATION</scope>
</reference>
<evidence type="ECO:0000256" key="3">
    <source>
        <dbReference type="ARBA" id="ARBA00023127"/>
    </source>
</evidence>
<dbReference type="Pfam" id="PF21797">
    <property type="entry name" value="CycT2-like_C"/>
    <property type="match status" value="1"/>
</dbReference>
<evidence type="ECO:0000256" key="5">
    <source>
        <dbReference type="ARBA" id="ARBA00056850"/>
    </source>
</evidence>
<evidence type="ECO:0000256" key="1">
    <source>
        <dbReference type="ARBA" id="ARBA00008638"/>
    </source>
</evidence>
<dbReference type="FunFam" id="1.10.472.10:FF:000181">
    <property type="entry name" value="Protein CBR-CIT-1.1"/>
    <property type="match status" value="1"/>
</dbReference>
<keyword evidence="2" id="KW-0805">Transcription regulation</keyword>
<dbReference type="PANTHER" id="PTHR10026">
    <property type="entry name" value="CYCLIN"/>
    <property type="match status" value="1"/>
</dbReference>
<keyword evidence="4" id="KW-0804">Transcription</keyword>
<dbReference type="Gene3D" id="1.10.472.10">
    <property type="entry name" value="Cyclin-like"/>
    <property type="match status" value="2"/>
</dbReference>
<dbReference type="Proteomes" id="UP000024404">
    <property type="component" value="Unassembled WGS sequence"/>
</dbReference>
<proteinExistence type="inferred from homology"/>
<feature type="domain" description="Cyclin N-terminal" evidence="7">
    <location>
        <begin position="83"/>
        <end position="175"/>
    </location>
</feature>
<evidence type="ECO:0000256" key="4">
    <source>
        <dbReference type="ARBA" id="ARBA00023163"/>
    </source>
</evidence>
<reference evidence="9" key="1">
    <citation type="submission" date="2013-10" db="EMBL/GenBank/DDBJ databases">
        <title>Genome sequencing of Onchocerca volvulus.</title>
        <authorList>
            <person name="Cotton J."/>
            <person name="Tsai J."/>
            <person name="Stanley E."/>
            <person name="Tracey A."/>
            <person name="Holroyd N."/>
            <person name="Lustigman S."/>
            <person name="Berriman M."/>
        </authorList>
    </citation>
    <scope>NUCLEOTIDE SEQUENCE</scope>
</reference>
<dbReference type="EnsemblMetazoa" id="OVOC9613.1">
    <property type="protein sequence ID" value="OVOC9613.1"/>
    <property type="gene ID" value="WBGene00246422"/>
</dbReference>
<evidence type="ECO:0000256" key="2">
    <source>
        <dbReference type="ARBA" id="ARBA00023015"/>
    </source>
</evidence>
<keyword evidence="3" id="KW-0195">Cyclin</keyword>
<dbReference type="OMA" id="WIFTHEQ"/>
<feature type="compositionally biased region" description="Polar residues" evidence="6">
    <location>
        <begin position="1"/>
        <end position="12"/>
    </location>
</feature>
<evidence type="ECO:0000256" key="6">
    <source>
        <dbReference type="SAM" id="MobiDB-lite"/>
    </source>
</evidence>
<comment type="similarity">
    <text evidence="1">Belongs to the cyclin family. Cyclin C subfamily.</text>
</comment>
<keyword evidence="9" id="KW-1185">Reference proteome</keyword>
<dbReference type="Pfam" id="PF00134">
    <property type="entry name" value="Cyclin_N"/>
    <property type="match status" value="1"/>
</dbReference>
<name>A0A8R1U3V8_ONCVO</name>
<evidence type="ECO:0000313" key="8">
    <source>
        <dbReference type="EnsemblMetazoa" id="OVOC9613.1"/>
    </source>
</evidence>
<organism evidence="8 9">
    <name type="scientific">Onchocerca volvulus</name>
    <dbReference type="NCBI Taxonomy" id="6282"/>
    <lineage>
        <taxon>Eukaryota</taxon>
        <taxon>Metazoa</taxon>
        <taxon>Ecdysozoa</taxon>
        <taxon>Nematoda</taxon>
        <taxon>Chromadorea</taxon>
        <taxon>Rhabditida</taxon>
        <taxon>Spirurina</taxon>
        <taxon>Spiruromorpha</taxon>
        <taxon>Filarioidea</taxon>
        <taxon>Onchocercidae</taxon>
        <taxon>Onchocerca</taxon>
    </lineage>
</organism>
<dbReference type="AlphaFoldDB" id="A0A8R1U3V8"/>
<comment type="function">
    <text evidence="5">Regulatory subunit of the cyclin-dependent kinase pair (CDK9/cyclin T) complex, also called positive transcription elongation factor B (P-TEFb), which is proposed to facilitate the transition from abortive to production elongation by phosphorylating the CTD (carboxy-terminal domain) of the large subunit of RNA polymerase II (RNAP II).</text>
</comment>